<dbReference type="InterPro" id="IPR036397">
    <property type="entry name" value="RNaseH_sf"/>
</dbReference>
<sequence length="330" mass="37205">MKAASAQFDLFDEAPGYREVARPLRKRRPAPAPVPYSWDEDEAVRLLEESGRFRILRKLTPRPIIPRSESRFPRLGLLVDTETTGLQHDRHEIIEVGAVAFTYDDTGAIGDVVGVYSGLRQPSSPIPPEITRLTGITDEMVAGQEIDLAALEELVEPADLVIAHNAGFDRPFCEKLSPTFVPKVWACSVTEIRWADHGFEGNKLGYLVGQSGLFHEGHRATDDCHALLEVLARPIGDGGIAPFAELLQSSGRCRMRIFAEHAPFDMKDHLKARGYRWSDGSDGRPKAWWIEIDEDLYEDELAYLRDEIYRWPEAEPLTRRLTAADRFRKG</sequence>
<dbReference type="GO" id="GO:0005829">
    <property type="term" value="C:cytosol"/>
    <property type="evidence" value="ECO:0007669"/>
    <property type="project" value="TreeGrafter"/>
</dbReference>
<comment type="caution">
    <text evidence="4">The sequence shown here is derived from an EMBL/GenBank/DDBJ whole genome shotgun (WGS) entry which is preliminary data.</text>
</comment>
<evidence type="ECO:0000256" key="2">
    <source>
        <dbReference type="ARBA" id="ARBA00026073"/>
    </source>
</evidence>
<protein>
    <submittedName>
        <fullName evidence="4">DNA polymerase III subunit epsilon</fullName>
    </submittedName>
</protein>
<reference evidence="4" key="2">
    <citation type="submission" date="2020-09" db="EMBL/GenBank/DDBJ databases">
        <authorList>
            <person name="Sun Q."/>
            <person name="Zhou Y."/>
        </authorList>
    </citation>
    <scope>NUCLEOTIDE SEQUENCE</scope>
    <source>
        <strain evidence="4">CGMCC 1.15320</strain>
    </source>
</reference>
<evidence type="ECO:0000259" key="3">
    <source>
        <dbReference type="SMART" id="SM00479"/>
    </source>
</evidence>
<dbReference type="GO" id="GO:0045004">
    <property type="term" value="P:DNA replication proofreading"/>
    <property type="evidence" value="ECO:0007669"/>
    <property type="project" value="TreeGrafter"/>
</dbReference>
<comment type="subunit">
    <text evidence="2">DNA polymerase III contains a core (composed of alpha, epsilon and theta chains) that associates with a tau subunit. This core dimerizes to form the POLIII' complex. PolIII' associates with the gamma complex (composed of gamma, delta, delta', psi and chi chains) and with the beta chain to form the complete DNA polymerase III complex.</text>
</comment>
<dbReference type="GO" id="GO:0003676">
    <property type="term" value="F:nucleic acid binding"/>
    <property type="evidence" value="ECO:0007669"/>
    <property type="project" value="InterPro"/>
</dbReference>
<dbReference type="Pfam" id="PF00929">
    <property type="entry name" value="RNase_T"/>
    <property type="match status" value="1"/>
</dbReference>
<dbReference type="GO" id="GO:0008408">
    <property type="term" value="F:3'-5' exonuclease activity"/>
    <property type="evidence" value="ECO:0007669"/>
    <property type="project" value="TreeGrafter"/>
</dbReference>
<evidence type="ECO:0000313" key="4">
    <source>
        <dbReference type="EMBL" id="GGA67887.1"/>
    </source>
</evidence>
<keyword evidence="5" id="KW-1185">Reference proteome</keyword>
<dbReference type="RefSeq" id="WP_188721131.1">
    <property type="nucleotide sequence ID" value="NZ_BMIF01000006.1"/>
</dbReference>
<accession>A0A916RS73</accession>
<dbReference type="InterPro" id="IPR012337">
    <property type="entry name" value="RNaseH-like_sf"/>
</dbReference>
<organism evidence="4 5">
    <name type="scientific">Nitratireductor aestuarii</name>
    <dbReference type="NCBI Taxonomy" id="1735103"/>
    <lineage>
        <taxon>Bacteria</taxon>
        <taxon>Pseudomonadati</taxon>
        <taxon>Pseudomonadota</taxon>
        <taxon>Alphaproteobacteria</taxon>
        <taxon>Hyphomicrobiales</taxon>
        <taxon>Phyllobacteriaceae</taxon>
        <taxon>Nitratireductor</taxon>
    </lineage>
</organism>
<evidence type="ECO:0000256" key="1">
    <source>
        <dbReference type="ARBA" id="ARBA00025483"/>
    </source>
</evidence>
<dbReference type="Gene3D" id="3.30.420.10">
    <property type="entry name" value="Ribonuclease H-like superfamily/Ribonuclease H"/>
    <property type="match status" value="1"/>
</dbReference>
<dbReference type="PANTHER" id="PTHR30231:SF37">
    <property type="entry name" value="EXODEOXYRIBONUCLEASE 10"/>
    <property type="match status" value="1"/>
</dbReference>
<gene>
    <name evidence="4" type="ORF">GCM10011385_22230</name>
</gene>
<dbReference type="FunFam" id="3.30.420.10:FF:000045">
    <property type="entry name" value="3'-5' exonuclease DinG"/>
    <property type="match status" value="1"/>
</dbReference>
<dbReference type="PANTHER" id="PTHR30231">
    <property type="entry name" value="DNA POLYMERASE III SUBUNIT EPSILON"/>
    <property type="match status" value="1"/>
</dbReference>
<reference evidence="4" key="1">
    <citation type="journal article" date="2014" name="Int. J. Syst. Evol. Microbiol.">
        <title>Complete genome sequence of Corynebacterium casei LMG S-19264T (=DSM 44701T), isolated from a smear-ripened cheese.</title>
        <authorList>
            <consortium name="US DOE Joint Genome Institute (JGI-PGF)"/>
            <person name="Walter F."/>
            <person name="Albersmeier A."/>
            <person name="Kalinowski J."/>
            <person name="Ruckert C."/>
        </authorList>
    </citation>
    <scope>NUCLEOTIDE SEQUENCE</scope>
    <source>
        <strain evidence="4">CGMCC 1.15320</strain>
    </source>
</reference>
<dbReference type="CDD" id="cd06127">
    <property type="entry name" value="DEDDh"/>
    <property type="match status" value="1"/>
</dbReference>
<dbReference type="NCBIfam" id="NF006615">
    <property type="entry name" value="PRK09182.1"/>
    <property type="match status" value="1"/>
</dbReference>
<name>A0A916RS73_9HYPH</name>
<dbReference type="SMART" id="SM00479">
    <property type="entry name" value="EXOIII"/>
    <property type="match status" value="1"/>
</dbReference>
<evidence type="ECO:0000313" key="5">
    <source>
        <dbReference type="Proteomes" id="UP000636264"/>
    </source>
</evidence>
<proteinExistence type="predicted"/>
<comment type="function">
    <text evidence="1">DNA polymerase III is a complex, multichain enzyme responsible for most of the replicative synthesis in bacteria. The epsilon subunit contain the editing function and is a proofreading 3'-5' exonuclease.</text>
</comment>
<dbReference type="InterPro" id="IPR013520">
    <property type="entry name" value="Ribonucl_H"/>
</dbReference>
<feature type="domain" description="Exonuclease" evidence="3">
    <location>
        <begin position="76"/>
        <end position="240"/>
    </location>
</feature>
<dbReference type="Proteomes" id="UP000636264">
    <property type="component" value="Unassembled WGS sequence"/>
</dbReference>
<dbReference type="SUPFAM" id="SSF53098">
    <property type="entry name" value="Ribonuclease H-like"/>
    <property type="match status" value="1"/>
</dbReference>
<dbReference type="AlphaFoldDB" id="A0A916RS73"/>
<dbReference type="EMBL" id="BMIF01000006">
    <property type="protein sequence ID" value="GGA67887.1"/>
    <property type="molecule type" value="Genomic_DNA"/>
</dbReference>